<reference evidence="2 3" key="1">
    <citation type="submission" date="2018-06" db="EMBL/GenBank/DDBJ databases">
        <authorList>
            <consortium name="Pathogen Informatics"/>
            <person name="Doyle S."/>
        </authorList>
    </citation>
    <scope>NUCLEOTIDE SEQUENCE [LARGE SCALE GENOMIC DNA]</scope>
    <source>
        <strain evidence="2 3">NCTC13294</strain>
    </source>
</reference>
<dbReference type="Pfam" id="PF04606">
    <property type="entry name" value="Ogr_Delta"/>
    <property type="match status" value="1"/>
</dbReference>
<keyword evidence="3" id="KW-1185">Reference proteome</keyword>
<evidence type="ECO:0000313" key="2">
    <source>
        <dbReference type="EMBL" id="SUX24508.1"/>
    </source>
</evidence>
<sequence length="193" mass="21691">MRKKHYFLSHFPCPACSAPLRIRGSHHLHDALREQYGNCTNPHCGASYLLRTEVAKQLSPPSSLFAQNVKAIPVCEDASNQLADMAREYVSRPWQREFSRDDKINACREYLQGVIEIDDHRAELLAAHAIAEQESADVAANWSLALDESTSVCVILKNGVQRYAISLKELAEFAEARRAALEDGRDTLQTRLL</sequence>
<feature type="domain" description="Zinc finger Ogr/Delta-type" evidence="1">
    <location>
        <begin position="13"/>
        <end position="55"/>
    </location>
</feature>
<dbReference type="AlphaFoldDB" id="A0A381EBV2"/>
<dbReference type="RefSeq" id="WP_115612102.1">
    <property type="nucleotide sequence ID" value="NZ_JBHLZC010000003.1"/>
</dbReference>
<dbReference type="Proteomes" id="UP000254572">
    <property type="component" value="Unassembled WGS sequence"/>
</dbReference>
<evidence type="ECO:0000259" key="1">
    <source>
        <dbReference type="Pfam" id="PF04606"/>
    </source>
</evidence>
<gene>
    <name evidence="2" type="ORF">NCTC13294_01909</name>
</gene>
<proteinExistence type="predicted"/>
<evidence type="ECO:0000313" key="3">
    <source>
        <dbReference type="Proteomes" id="UP000254572"/>
    </source>
</evidence>
<protein>
    <submittedName>
        <fullName evidence="2">Ogr/Delta-like zinc finger</fullName>
    </submittedName>
</protein>
<organism evidence="2 3">
    <name type="scientific">Cardiobacterium valvarum</name>
    <dbReference type="NCBI Taxonomy" id="194702"/>
    <lineage>
        <taxon>Bacteria</taxon>
        <taxon>Pseudomonadati</taxon>
        <taxon>Pseudomonadota</taxon>
        <taxon>Gammaproteobacteria</taxon>
        <taxon>Cardiobacteriales</taxon>
        <taxon>Cardiobacteriaceae</taxon>
        <taxon>Cardiobacterium</taxon>
    </lineage>
</organism>
<dbReference type="InterPro" id="IPR007684">
    <property type="entry name" value="Znf_Ogr/Delta"/>
</dbReference>
<accession>A0A381EBV2</accession>
<dbReference type="OrthoDB" id="6895359at2"/>
<name>A0A381EBV2_9GAMM</name>
<dbReference type="EMBL" id="UFUW01000001">
    <property type="protein sequence ID" value="SUX24508.1"/>
    <property type="molecule type" value="Genomic_DNA"/>
</dbReference>